<evidence type="ECO:0000313" key="3">
    <source>
        <dbReference type="EMBL" id="MET3730257.1"/>
    </source>
</evidence>
<dbReference type="Gene3D" id="3.40.50.410">
    <property type="entry name" value="von Willebrand factor, type A domain"/>
    <property type="match status" value="1"/>
</dbReference>
<dbReference type="Proteomes" id="UP001549097">
    <property type="component" value="Unassembled WGS sequence"/>
</dbReference>
<feature type="compositionally biased region" description="Basic and acidic residues" evidence="1">
    <location>
        <begin position="33"/>
        <end position="49"/>
    </location>
</feature>
<dbReference type="EMBL" id="JBEPMP010000004">
    <property type="protein sequence ID" value="MET3730257.1"/>
    <property type="molecule type" value="Genomic_DNA"/>
</dbReference>
<sequence>MKITSSYKFLFISILTVCLISCSNNDSNNNESTKPKEETKSTEQKDKGRSEFKTLKKNVLSSPTNTNELIQYPAGAFAGNTIALLPEEEKKEVYKKLDKMPKITDNATNKEKDLYWNNLLSLFHEDYIDPQSVLEKWKMESFGSPEIDDPRFKFKENLNVEIVLDASGSMNGKIGGKTKMELAKESISEFASSLPEGANVALRVYGHKGSGSDQDKELSCESSDIVYNMQNYDESNFKESLNKFNPSGWTPITLALNKAKEDMAKFNGDQNTNIIFLVSDGINTCGGDPVQVAKSLADSNIKPIVNVIGFDVDAKGQEQLKNVANASAGIYANVNNQGELVKQFESAKEIAEKWDQWKKDAISNLDSIKVDRYFMTLEFSNDWSSKEEQQSANLIDAINYLYRDKKVISKEVNDYFHSKRDEQKDLTGKSQDEVVEYLESINDKTYDEMKKSIEEKYKQK</sequence>
<feature type="domain" description="VWFA" evidence="2">
    <location>
        <begin position="159"/>
        <end position="350"/>
    </location>
</feature>
<dbReference type="InterPro" id="IPR002035">
    <property type="entry name" value="VWF_A"/>
</dbReference>
<dbReference type="RefSeq" id="WP_198769379.1">
    <property type="nucleotide sequence ID" value="NZ_JAEACF010000004.1"/>
</dbReference>
<dbReference type="Pfam" id="PF13519">
    <property type="entry name" value="VWA_2"/>
    <property type="match status" value="1"/>
</dbReference>
<gene>
    <name evidence="3" type="ORF">ABID52_003898</name>
</gene>
<dbReference type="InterPro" id="IPR036465">
    <property type="entry name" value="vWFA_dom_sf"/>
</dbReference>
<comment type="caution">
    <text evidence="3">The sequence shown here is derived from an EMBL/GenBank/DDBJ whole genome shotgun (WGS) entry which is preliminary data.</text>
</comment>
<evidence type="ECO:0000259" key="2">
    <source>
        <dbReference type="PROSITE" id="PS50234"/>
    </source>
</evidence>
<name>A0ABV2LNU3_9BACL</name>
<feature type="region of interest" description="Disordered" evidence="1">
    <location>
        <begin position="26"/>
        <end position="49"/>
    </location>
</feature>
<organism evidence="3 4">
    <name type="scientific">Fictibacillus halophilus</name>
    <dbReference type="NCBI Taxonomy" id="1610490"/>
    <lineage>
        <taxon>Bacteria</taxon>
        <taxon>Bacillati</taxon>
        <taxon>Bacillota</taxon>
        <taxon>Bacilli</taxon>
        <taxon>Bacillales</taxon>
        <taxon>Fictibacillaceae</taxon>
        <taxon>Fictibacillus</taxon>
    </lineage>
</organism>
<reference evidence="3 4" key="1">
    <citation type="submission" date="2024-06" db="EMBL/GenBank/DDBJ databases">
        <title>Genomic Encyclopedia of Type Strains, Phase IV (KMG-IV): sequencing the most valuable type-strain genomes for metagenomic binning, comparative biology and taxonomic classification.</title>
        <authorList>
            <person name="Goeker M."/>
        </authorList>
    </citation>
    <scope>NUCLEOTIDE SEQUENCE [LARGE SCALE GENOMIC DNA]</scope>
    <source>
        <strain evidence="3 4">DSM 100124</strain>
    </source>
</reference>
<evidence type="ECO:0000313" key="4">
    <source>
        <dbReference type="Proteomes" id="UP001549097"/>
    </source>
</evidence>
<proteinExistence type="predicted"/>
<accession>A0ABV2LNU3</accession>
<protein>
    <submittedName>
        <fullName evidence="3">Ca-activated chloride channel family protein</fullName>
    </submittedName>
</protein>
<dbReference type="PROSITE" id="PS50234">
    <property type="entry name" value="VWFA"/>
    <property type="match status" value="1"/>
</dbReference>
<evidence type="ECO:0000256" key="1">
    <source>
        <dbReference type="SAM" id="MobiDB-lite"/>
    </source>
</evidence>
<dbReference type="SMART" id="SM00327">
    <property type="entry name" value="VWA"/>
    <property type="match status" value="1"/>
</dbReference>
<dbReference type="SUPFAM" id="SSF53300">
    <property type="entry name" value="vWA-like"/>
    <property type="match status" value="1"/>
</dbReference>
<keyword evidence="4" id="KW-1185">Reference proteome</keyword>